<accession>A0ABY3LL89</accession>
<dbReference type="RefSeq" id="WP_041456692.1">
    <property type="nucleotide sequence ID" value="NZ_CP171465.1"/>
</dbReference>
<gene>
    <name evidence="2" type="ORF">D9O29_04025</name>
</gene>
<keyword evidence="3" id="KW-1185">Reference proteome</keyword>
<proteinExistence type="predicted"/>
<name>A0ABY3LL89_9GAMM</name>
<feature type="transmembrane region" description="Helical" evidence="1">
    <location>
        <begin position="7"/>
        <end position="29"/>
    </location>
</feature>
<organism evidence="2 3">
    <name type="scientific">Pantoea vagans</name>
    <dbReference type="NCBI Taxonomy" id="470934"/>
    <lineage>
        <taxon>Bacteria</taxon>
        <taxon>Pseudomonadati</taxon>
        <taxon>Pseudomonadota</taxon>
        <taxon>Gammaproteobacteria</taxon>
        <taxon>Enterobacterales</taxon>
        <taxon>Erwiniaceae</taxon>
        <taxon>Pantoea</taxon>
    </lineage>
</organism>
<evidence type="ECO:0000256" key="1">
    <source>
        <dbReference type="SAM" id="Phobius"/>
    </source>
</evidence>
<feature type="transmembrane region" description="Helical" evidence="1">
    <location>
        <begin position="85"/>
        <end position="105"/>
    </location>
</feature>
<dbReference type="Proteomes" id="UP000426772">
    <property type="component" value="Unassembled WGS sequence"/>
</dbReference>
<comment type="caution">
    <text evidence="2">The sequence shown here is derived from an EMBL/GenBank/DDBJ whole genome shotgun (WGS) entry which is preliminary data.</text>
</comment>
<keyword evidence="1" id="KW-0812">Transmembrane</keyword>
<feature type="transmembrane region" description="Helical" evidence="1">
    <location>
        <begin position="35"/>
        <end position="55"/>
    </location>
</feature>
<evidence type="ECO:0008006" key="4">
    <source>
        <dbReference type="Google" id="ProtNLM"/>
    </source>
</evidence>
<evidence type="ECO:0000313" key="3">
    <source>
        <dbReference type="Proteomes" id="UP000426772"/>
    </source>
</evidence>
<reference evidence="2 3" key="1">
    <citation type="submission" date="2018-10" db="EMBL/GenBank/DDBJ databases">
        <title>Draft genome sequence of Pantoea vagans isolated from corpses of the sugarcane aphid Melanaphis sacchari Zehntner.</title>
        <authorList>
            <person name="Toledo E."/>
            <person name="Pena G."/>
            <person name="Lozano L."/>
        </authorList>
    </citation>
    <scope>NUCLEOTIDE SEQUENCE [LARGE SCALE GENOMIC DNA]</scope>
    <source>
        <strain evidence="2 3">ET-90</strain>
    </source>
</reference>
<sequence>MKILSTLIFTVISFVVGSLCLYGIIYHFGVDNMAVPSPIIAVLVLPLAYCLQAIYKLSDLKESQQLSGDEARRLFHIVDIKRSRLFTCIVFYILAAAFVGVSIMIGDGGATFKKIAITVSGGLLGVTIYTVFIIYSLMNEVTNFKAKLVRREQDEKFRKMD</sequence>
<keyword evidence="1" id="KW-1133">Transmembrane helix</keyword>
<keyword evidence="1" id="KW-0472">Membrane</keyword>
<feature type="transmembrane region" description="Helical" evidence="1">
    <location>
        <begin position="117"/>
        <end position="138"/>
    </location>
</feature>
<dbReference type="EMBL" id="RCNL01000001">
    <property type="protein sequence ID" value="TXL81270.1"/>
    <property type="molecule type" value="Genomic_DNA"/>
</dbReference>
<protein>
    <recommendedName>
        <fullName evidence="4">DUF2975 domain-containing protein</fullName>
    </recommendedName>
</protein>
<evidence type="ECO:0000313" key="2">
    <source>
        <dbReference type="EMBL" id="TXL81270.1"/>
    </source>
</evidence>